<keyword evidence="4 5" id="KW-0472">Membrane</keyword>
<evidence type="ECO:0000256" key="3">
    <source>
        <dbReference type="ARBA" id="ARBA00022989"/>
    </source>
</evidence>
<evidence type="ECO:0000256" key="2">
    <source>
        <dbReference type="ARBA" id="ARBA00022692"/>
    </source>
</evidence>
<feature type="transmembrane region" description="Helical" evidence="5">
    <location>
        <begin position="428"/>
        <end position="452"/>
    </location>
</feature>
<proteinExistence type="inferred from homology"/>
<dbReference type="NCBIfam" id="TIGR02138">
    <property type="entry name" value="phosphate_pstC"/>
    <property type="match status" value="1"/>
</dbReference>
<feature type="transmembrane region" description="Helical" evidence="5">
    <location>
        <begin position="272"/>
        <end position="292"/>
    </location>
</feature>
<dbReference type="InterPro" id="IPR000515">
    <property type="entry name" value="MetI-like"/>
</dbReference>
<gene>
    <name evidence="8" type="primary">pstC</name>
    <name evidence="8" type="ORF">MNKW57_04090</name>
</gene>
<keyword evidence="6" id="KW-0997">Cell inner membrane</keyword>
<comment type="subcellular location">
    <subcellularLocation>
        <location evidence="6">Cell inner membrane</location>
        <topology evidence="6">Multi-pass membrane protein</topology>
    </subcellularLocation>
    <subcellularLocation>
        <location evidence="1 5">Cell membrane</location>
        <topology evidence="1 5">Multi-pass membrane protein</topology>
    </subcellularLocation>
</comment>
<dbReference type="PANTHER" id="PTHR42727">
    <property type="entry name" value="PHOSPHATE TRANSPORT SYSTEM PERMEASE PROTEIN"/>
    <property type="match status" value="1"/>
</dbReference>
<dbReference type="RefSeq" id="WP_285762600.1">
    <property type="nucleotide sequence ID" value="NZ_BSYJ01000001.1"/>
</dbReference>
<evidence type="ECO:0000256" key="4">
    <source>
        <dbReference type="ARBA" id="ARBA00023136"/>
    </source>
</evidence>
<accession>A0ABQ6LVF9</accession>
<dbReference type="Pfam" id="PF12501">
    <property type="entry name" value="DUF3708"/>
    <property type="match status" value="1"/>
</dbReference>
<sequence length="460" mass="48282">MHASTLFALLVLFALIAYGLGFSRAMQSAKRGGSIRSLAALPGYYGMHTALWSLLPALVLLALWTLFDDTVIRSLVVGGLPAEVVGESSARLLFAQIQNIASGTIDPALAAPELRDAANRLNSLRQTSGTVKTVLVLALALVAGSLALWRLTPKMRAREKVESLVRGLLMASASIAILTTVGILLSVLFEALRFFQSVPVTEFLFGLHWSPQMALRADQAGSSGAFGAVPIFLGTLMVSAIAMFVAVPVGLMSAIYLSEYASKRVRNTVKPVLEILAGIPTVVYGFFAALTVAPAVRDAATAMGLPASSESALAAGLVMGIMIIPFVSSLSDDIINAVPQSLRDGSFGLGATQSETIKKVVFPAALPGIVGGVLLAVSRAIGETMIVVMAAGLAANLTANPLESVTTVTVQIVTLLVGDQEFDSPKTLAAFALGLMLFLTTLVLNVIALHVVKKYREQYD</sequence>
<comment type="similarity">
    <text evidence="6">Belongs to the binding-protein-dependent transport system permease family. CysTW subfamily.</text>
</comment>
<reference evidence="8 9" key="1">
    <citation type="submission" date="2023-04" db="EMBL/GenBank/DDBJ databases">
        <title>Marinobulbifer ophiurae gen. nov., sp. Nov., isolate from tissue of brittle star Ophioplocus japonicus.</title>
        <authorList>
            <person name="Kawano K."/>
            <person name="Sawayama S."/>
            <person name="Nakagawa S."/>
        </authorList>
    </citation>
    <scope>NUCLEOTIDE SEQUENCE [LARGE SCALE GENOMIC DNA]</scope>
    <source>
        <strain evidence="8 9">NKW57</strain>
    </source>
</reference>
<feature type="transmembrane region" description="Helical" evidence="5">
    <location>
        <begin position="6"/>
        <end position="23"/>
    </location>
</feature>
<dbReference type="CDD" id="cd06261">
    <property type="entry name" value="TM_PBP2"/>
    <property type="match status" value="1"/>
</dbReference>
<comment type="caution">
    <text evidence="6">Lacks conserved residue(s) required for the propagation of feature annotation.</text>
</comment>
<keyword evidence="3 5" id="KW-1133">Transmembrane helix</keyword>
<dbReference type="InterPro" id="IPR035906">
    <property type="entry name" value="MetI-like_sf"/>
</dbReference>
<dbReference type="Gene3D" id="1.10.3720.10">
    <property type="entry name" value="MetI-like"/>
    <property type="match status" value="1"/>
</dbReference>
<feature type="transmembrane region" description="Helical" evidence="5">
    <location>
        <begin position="164"/>
        <end position="189"/>
    </location>
</feature>
<keyword evidence="9" id="KW-1185">Reference proteome</keyword>
<evidence type="ECO:0000259" key="7">
    <source>
        <dbReference type="PROSITE" id="PS50928"/>
    </source>
</evidence>
<dbReference type="Pfam" id="PF00528">
    <property type="entry name" value="BPD_transp_1"/>
    <property type="match status" value="1"/>
</dbReference>
<evidence type="ECO:0000313" key="8">
    <source>
        <dbReference type="EMBL" id="GMG86088.1"/>
    </source>
</evidence>
<evidence type="ECO:0000256" key="5">
    <source>
        <dbReference type="RuleBase" id="RU363032"/>
    </source>
</evidence>
<dbReference type="SUPFAM" id="SSF161098">
    <property type="entry name" value="MetI-like"/>
    <property type="match status" value="1"/>
</dbReference>
<keyword evidence="5" id="KW-0813">Transport</keyword>
<keyword evidence="2 5" id="KW-0812">Transmembrane</keyword>
<comment type="function">
    <text evidence="6">Part of the binding-protein-dependent transport system for phosphate; probably responsible for the translocation of the substrate across the membrane.</text>
</comment>
<feature type="transmembrane region" description="Helical" evidence="5">
    <location>
        <begin position="133"/>
        <end position="152"/>
    </location>
</feature>
<dbReference type="InterPro" id="IPR011864">
    <property type="entry name" value="Phosphate_PstC"/>
</dbReference>
<name>A0ABQ6LVF9_9GAMM</name>
<dbReference type="Proteomes" id="UP001224392">
    <property type="component" value="Unassembled WGS sequence"/>
</dbReference>
<dbReference type="InterPro" id="IPR022182">
    <property type="entry name" value="PstC_N"/>
</dbReference>
<evidence type="ECO:0000256" key="6">
    <source>
        <dbReference type="RuleBase" id="RU363054"/>
    </source>
</evidence>
<feature type="transmembrane region" description="Helical" evidence="5">
    <location>
        <begin position="231"/>
        <end position="251"/>
    </location>
</feature>
<feature type="domain" description="ABC transmembrane type-1" evidence="7">
    <location>
        <begin position="232"/>
        <end position="448"/>
    </location>
</feature>
<organism evidence="8 9">
    <name type="scientific">Biformimicrobium ophioploci</name>
    <dbReference type="NCBI Taxonomy" id="3036711"/>
    <lineage>
        <taxon>Bacteria</taxon>
        <taxon>Pseudomonadati</taxon>
        <taxon>Pseudomonadota</taxon>
        <taxon>Gammaproteobacteria</taxon>
        <taxon>Cellvibrionales</taxon>
        <taxon>Microbulbiferaceae</taxon>
        <taxon>Biformimicrobium</taxon>
    </lineage>
</organism>
<comment type="caution">
    <text evidence="8">The sequence shown here is derived from an EMBL/GenBank/DDBJ whole genome shotgun (WGS) entry which is preliminary data.</text>
</comment>
<dbReference type="PROSITE" id="PS50928">
    <property type="entry name" value="ABC_TM1"/>
    <property type="match status" value="1"/>
</dbReference>
<feature type="transmembrane region" description="Helical" evidence="5">
    <location>
        <begin position="44"/>
        <end position="67"/>
    </location>
</feature>
<dbReference type="EMBL" id="BSYJ01000001">
    <property type="protein sequence ID" value="GMG86088.1"/>
    <property type="molecule type" value="Genomic_DNA"/>
</dbReference>
<dbReference type="PANTHER" id="PTHR42727:SF1">
    <property type="entry name" value="PHOSPHATE TRANSPORT SYSTEM PERMEASE"/>
    <property type="match status" value="1"/>
</dbReference>
<evidence type="ECO:0000313" key="9">
    <source>
        <dbReference type="Proteomes" id="UP001224392"/>
    </source>
</evidence>
<keyword evidence="6" id="KW-0592">Phosphate transport</keyword>
<protein>
    <recommendedName>
        <fullName evidence="6">Phosphate transport system permease protein</fullName>
    </recommendedName>
</protein>
<keyword evidence="6" id="KW-1003">Cell membrane</keyword>
<evidence type="ECO:0000256" key="1">
    <source>
        <dbReference type="ARBA" id="ARBA00004651"/>
    </source>
</evidence>
<feature type="transmembrane region" description="Helical" evidence="5">
    <location>
        <begin position="312"/>
        <end position="330"/>
    </location>
</feature>
<feature type="transmembrane region" description="Helical" evidence="5">
    <location>
        <begin position="360"/>
        <end position="381"/>
    </location>
</feature>